<dbReference type="FunFam" id="3.30.420.10:FF:000045">
    <property type="entry name" value="3'-5' exonuclease DinG"/>
    <property type="match status" value="1"/>
</dbReference>
<keyword evidence="4 10" id="KW-0540">Nuclease</keyword>
<evidence type="ECO:0000259" key="12">
    <source>
        <dbReference type="PROSITE" id="PS51192"/>
    </source>
</evidence>
<dbReference type="Gene3D" id="3.40.50.300">
    <property type="entry name" value="P-loop containing nucleotide triphosphate hydrolases"/>
    <property type="match status" value="2"/>
</dbReference>
<comment type="caution">
    <text evidence="14">The sequence shown here is derived from an EMBL/GenBank/DDBJ whole genome shotgun (WGS) entry which is preliminary data.</text>
</comment>
<keyword evidence="9" id="KW-0239">DNA-directed DNA polymerase</keyword>
<dbReference type="PROSITE" id="PS51193">
    <property type="entry name" value="HELICASE_ATP_BIND_2"/>
    <property type="match status" value="1"/>
</dbReference>
<dbReference type="SUPFAM" id="SSF52540">
    <property type="entry name" value="P-loop containing nucleoside triphosphate hydrolases"/>
    <property type="match status" value="1"/>
</dbReference>
<dbReference type="InterPro" id="IPR036397">
    <property type="entry name" value="RNaseH_sf"/>
</dbReference>
<dbReference type="Gene3D" id="3.30.420.10">
    <property type="entry name" value="Ribonuclease H-like superfamily/Ribonuclease H"/>
    <property type="match status" value="1"/>
</dbReference>
<dbReference type="OrthoDB" id="9803913at2"/>
<dbReference type="RefSeq" id="WP_068991659.1">
    <property type="nucleotide sequence ID" value="NZ_BMJN01000003.1"/>
</dbReference>
<dbReference type="PANTHER" id="PTHR30231:SF41">
    <property type="entry name" value="DNA POLYMERASE III SUBUNIT EPSILON"/>
    <property type="match status" value="1"/>
</dbReference>
<keyword evidence="7 10" id="KW-0269">Exonuclease</keyword>
<dbReference type="SMART" id="SM00487">
    <property type="entry name" value="DEXDc"/>
    <property type="match status" value="1"/>
</dbReference>
<dbReference type="InterPro" id="IPR014001">
    <property type="entry name" value="Helicase_ATP-bd"/>
</dbReference>
<evidence type="ECO:0000256" key="6">
    <source>
        <dbReference type="ARBA" id="ARBA00022801"/>
    </source>
</evidence>
<organism evidence="14 15">
    <name type="scientific">Streptococcus himalayensis</name>
    <dbReference type="NCBI Taxonomy" id="1888195"/>
    <lineage>
        <taxon>Bacteria</taxon>
        <taxon>Bacillati</taxon>
        <taxon>Bacillota</taxon>
        <taxon>Bacilli</taxon>
        <taxon>Lactobacillales</taxon>
        <taxon>Streptococcaceae</taxon>
        <taxon>Streptococcus</taxon>
    </lineage>
</organism>
<gene>
    <name evidence="10 11 14" type="primary">dinG</name>
    <name evidence="14" type="ORF">GCM10011510_03100</name>
</gene>
<dbReference type="GO" id="GO:0005829">
    <property type="term" value="C:cytosol"/>
    <property type="evidence" value="ECO:0007669"/>
    <property type="project" value="TreeGrafter"/>
</dbReference>
<comment type="similarity">
    <text evidence="10 11">Belongs to the helicase family. DinG subfamily. Type 2 sub-subfamily.</text>
</comment>
<dbReference type="GO" id="GO:0045004">
    <property type="term" value="P:DNA replication proofreading"/>
    <property type="evidence" value="ECO:0007669"/>
    <property type="project" value="TreeGrafter"/>
</dbReference>
<dbReference type="InterPro" id="IPR006054">
    <property type="entry name" value="DnaQ"/>
</dbReference>
<dbReference type="HAMAP" id="MF_02206">
    <property type="entry name" value="DinG_exonucl"/>
    <property type="match status" value="1"/>
</dbReference>
<evidence type="ECO:0000256" key="11">
    <source>
        <dbReference type="RuleBase" id="RU364106"/>
    </source>
</evidence>
<evidence type="ECO:0000256" key="4">
    <source>
        <dbReference type="ARBA" id="ARBA00022722"/>
    </source>
</evidence>
<dbReference type="Pfam" id="PF13307">
    <property type="entry name" value="Helicase_C_2"/>
    <property type="match status" value="1"/>
</dbReference>
<evidence type="ECO:0000256" key="7">
    <source>
        <dbReference type="ARBA" id="ARBA00022839"/>
    </source>
</evidence>
<evidence type="ECO:0000256" key="3">
    <source>
        <dbReference type="ARBA" id="ARBA00022705"/>
    </source>
</evidence>
<feature type="short sequence motif" description="DEAH box" evidence="10">
    <location>
        <begin position="440"/>
        <end position="443"/>
    </location>
</feature>
<dbReference type="InterPro" id="IPR006555">
    <property type="entry name" value="ATP-dep_Helicase_C"/>
</dbReference>
<dbReference type="GO" id="GO:0004386">
    <property type="term" value="F:helicase activity"/>
    <property type="evidence" value="ECO:0007669"/>
    <property type="project" value="UniProtKB-KW"/>
</dbReference>
<dbReference type="Pfam" id="PF00270">
    <property type="entry name" value="DEAD"/>
    <property type="match status" value="1"/>
</dbReference>
<dbReference type="Pfam" id="PF00929">
    <property type="entry name" value="RNase_T"/>
    <property type="match status" value="1"/>
</dbReference>
<evidence type="ECO:0000256" key="9">
    <source>
        <dbReference type="ARBA" id="ARBA00022932"/>
    </source>
</evidence>
<dbReference type="NCBIfam" id="TIGR01407">
    <property type="entry name" value="dinG_rel"/>
    <property type="match status" value="1"/>
</dbReference>
<protein>
    <recommendedName>
        <fullName evidence="10 11">3'-5' exonuclease DinG</fullName>
        <ecNumber evidence="10 11">3.1.-.-</ecNumber>
    </recommendedName>
</protein>
<dbReference type="GO" id="GO:0003887">
    <property type="term" value="F:DNA-directed DNA polymerase activity"/>
    <property type="evidence" value="ECO:0007669"/>
    <property type="project" value="UniProtKB-KW"/>
</dbReference>
<reference evidence="14" key="1">
    <citation type="journal article" date="2014" name="Int. J. Syst. Evol. Microbiol.">
        <title>Complete genome sequence of Corynebacterium casei LMG S-19264T (=DSM 44701T), isolated from a smear-ripened cheese.</title>
        <authorList>
            <consortium name="US DOE Joint Genome Institute (JGI-PGF)"/>
            <person name="Walter F."/>
            <person name="Albersmeier A."/>
            <person name="Kalinowski J."/>
            <person name="Ruckert C."/>
        </authorList>
    </citation>
    <scope>NUCLEOTIDE SEQUENCE</scope>
    <source>
        <strain evidence="14">CGMCC 1.15533</strain>
    </source>
</reference>
<keyword evidence="3" id="KW-0235">DNA replication</keyword>
<comment type="caution">
    <text evidence="10">Lacks conserved residue(s) required for the propagation of feature annotation.</text>
</comment>
<comment type="function">
    <text evidence="10 11">3'-5' exonuclease.</text>
</comment>
<evidence type="ECO:0000256" key="1">
    <source>
        <dbReference type="ARBA" id="ARBA00022679"/>
    </source>
</evidence>
<keyword evidence="1" id="KW-0808">Transferase</keyword>
<keyword evidence="2" id="KW-0548">Nucleotidyltransferase</keyword>
<dbReference type="InterPro" id="IPR027417">
    <property type="entry name" value="P-loop_NTPase"/>
</dbReference>
<accession>A0A917A4Z8</accession>
<dbReference type="GO" id="GO:0005524">
    <property type="term" value="F:ATP binding"/>
    <property type="evidence" value="ECO:0007669"/>
    <property type="project" value="UniProtKB-UniRule"/>
</dbReference>
<dbReference type="EMBL" id="BMJN01000003">
    <property type="protein sequence ID" value="GGE25387.1"/>
    <property type="molecule type" value="Genomic_DNA"/>
</dbReference>
<evidence type="ECO:0000256" key="5">
    <source>
        <dbReference type="ARBA" id="ARBA00022741"/>
    </source>
</evidence>
<dbReference type="PANTHER" id="PTHR30231">
    <property type="entry name" value="DNA POLYMERASE III SUBUNIT EPSILON"/>
    <property type="match status" value="1"/>
</dbReference>
<dbReference type="InterPro" id="IPR012337">
    <property type="entry name" value="RNaseH-like_sf"/>
</dbReference>
<dbReference type="SUPFAM" id="SSF53098">
    <property type="entry name" value="Ribonuclease H-like"/>
    <property type="match status" value="1"/>
</dbReference>
<name>A0A917A4Z8_9STRE</name>
<dbReference type="SMART" id="SM00479">
    <property type="entry name" value="EXOIII"/>
    <property type="match status" value="1"/>
</dbReference>
<dbReference type="EC" id="3.1.-.-" evidence="10 11"/>
<feature type="domain" description="Helicase ATP-binding" evidence="12">
    <location>
        <begin position="257"/>
        <end position="479"/>
    </location>
</feature>
<evidence type="ECO:0000256" key="8">
    <source>
        <dbReference type="ARBA" id="ARBA00022840"/>
    </source>
</evidence>
<evidence type="ECO:0000313" key="14">
    <source>
        <dbReference type="EMBL" id="GGE25387.1"/>
    </source>
</evidence>
<dbReference type="InterPro" id="IPR013520">
    <property type="entry name" value="Ribonucl_H"/>
</dbReference>
<dbReference type="Proteomes" id="UP000660801">
    <property type="component" value="Unassembled WGS sequence"/>
</dbReference>
<dbReference type="GO" id="GO:0003677">
    <property type="term" value="F:DNA binding"/>
    <property type="evidence" value="ECO:0007669"/>
    <property type="project" value="InterPro"/>
</dbReference>
<evidence type="ECO:0000256" key="10">
    <source>
        <dbReference type="HAMAP-Rule" id="MF_02206"/>
    </source>
</evidence>
<dbReference type="SMART" id="SM00491">
    <property type="entry name" value="HELICc2"/>
    <property type="match status" value="1"/>
</dbReference>
<dbReference type="CDD" id="cd06127">
    <property type="entry name" value="DEDDh"/>
    <property type="match status" value="1"/>
</dbReference>
<dbReference type="InterPro" id="IPR006310">
    <property type="entry name" value="DinG"/>
</dbReference>
<feature type="domain" description="Helicase ATP-binding" evidence="13">
    <location>
        <begin position="235"/>
        <end position="489"/>
    </location>
</feature>
<dbReference type="NCBIfam" id="NF005569">
    <property type="entry name" value="PRK07246.1"/>
    <property type="match status" value="1"/>
</dbReference>
<dbReference type="PROSITE" id="PS51192">
    <property type="entry name" value="HELICASE_ATP_BIND_1"/>
    <property type="match status" value="1"/>
</dbReference>
<keyword evidence="15" id="KW-1185">Reference proteome</keyword>
<dbReference type="NCBIfam" id="TIGR00573">
    <property type="entry name" value="dnaq"/>
    <property type="match status" value="1"/>
</dbReference>
<evidence type="ECO:0000313" key="15">
    <source>
        <dbReference type="Proteomes" id="UP000660801"/>
    </source>
</evidence>
<dbReference type="AlphaFoldDB" id="A0A917A4Z8"/>
<keyword evidence="6 10" id="KW-0378">Hydrolase</keyword>
<reference evidence="14" key="2">
    <citation type="submission" date="2020-09" db="EMBL/GenBank/DDBJ databases">
        <authorList>
            <person name="Sun Q."/>
            <person name="Zhou Y."/>
        </authorList>
    </citation>
    <scope>NUCLEOTIDE SEQUENCE</scope>
    <source>
        <strain evidence="14">CGMCC 1.15533</strain>
    </source>
</reference>
<evidence type="ECO:0000256" key="2">
    <source>
        <dbReference type="ARBA" id="ARBA00022695"/>
    </source>
</evidence>
<dbReference type="GO" id="GO:0016818">
    <property type="term" value="F:hydrolase activity, acting on acid anhydrides, in phosphorus-containing anhydrides"/>
    <property type="evidence" value="ECO:0007669"/>
    <property type="project" value="InterPro"/>
</dbReference>
<evidence type="ECO:0000259" key="13">
    <source>
        <dbReference type="PROSITE" id="PS51193"/>
    </source>
</evidence>
<keyword evidence="5 10" id="KW-0547">Nucleotide-binding</keyword>
<proteinExistence type="inferred from homology"/>
<keyword evidence="14" id="KW-0347">Helicase</keyword>
<dbReference type="InterPro" id="IPR011545">
    <property type="entry name" value="DEAD/DEAH_box_helicase_dom"/>
</dbReference>
<dbReference type="GO" id="GO:0008408">
    <property type="term" value="F:3'-5' exonuclease activity"/>
    <property type="evidence" value="ECO:0007669"/>
    <property type="project" value="UniProtKB-UniRule"/>
</dbReference>
<keyword evidence="8 10" id="KW-0067">ATP-binding</keyword>
<dbReference type="InterPro" id="IPR014013">
    <property type="entry name" value="Helic_SF1/SF2_ATP-bd_DinG/Rad3"/>
</dbReference>
<sequence length="816" mass="93326">MAQEKTKYAVVDLEATSANSNAKIIQVGIVLIEDGNITQTYETDVNPHQALDSHIKELTGLTDERLRQAPDFSQVAGEIYERIHDAIFVAHNVQFDANLLAESLFWEGFDLLTPRIDTVELAQIFFPTFDKYNLGVLSQYLDIPLEHAHTALSDAYATALLFLKIQEKIKMLPKTLVEELLERGDCLLYESKLAIQAVFEEMPDVASHDFIERHGLFFKKPEEKTSALKLSQDFSHNIHLLGLEERGEQAIFAQLVEQALKEEKPSFLEGRTGIGKTYGYLLPLLAKTNQKIIVSVPTKLLQDQLMRQEGNRLASTFHISFHSLKSPRNYLHLDRFYETLAEEDNRLISRCKLQLLVWLTETSTGDLDEIPQNYRYQPYFERIAHCGGVAETSLFSDVDFWERGQRLAATSRVLVTNHAYLLTRLEDDKSLVDNRFLVVDEAQKLFLTMEQVMRSSLSVTKLLQEIQQALQGKINILEQRLLESLQFECVQLANSIGKKGQREIPLQKIEKIRQDLAELPMDLLTDVRAAFEEPFDLFWLEEEIFSSHRQKWLKSARLAAPAFADLLPKDQSFLATSATLEISKRVNLPSLLGFKEATLYRLPQSRTQQQRVWVDLTAPLVTELSLEAYAALIVERLEILACLSRPILVLFTSKDLLLAVSEALSLPHLAQYKNGDASNIKRRFDRGESSILLGAGSFWEGADFIRFDQMLVVITRLPFDNPSDHLTQKLNRNLKLEGKNPFYDYHLPLAILRLKQALGRTVRRKDQKSAVLLLDQRIKTKNYGPQIVKSLEELVAFSFSEKEEWQEEMAGFLQDK</sequence>